<name>A0A4Y9K3H5_9PAST</name>
<dbReference type="Proteomes" id="UP000297396">
    <property type="component" value="Unassembled WGS sequence"/>
</dbReference>
<evidence type="ECO:0000313" key="2">
    <source>
        <dbReference type="Proteomes" id="UP000297396"/>
    </source>
</evidence>
<evidence type="ECO:0000313" key="1">
    <source>
        <dbReference type="EMBL" id="TFV12092.1"/>
    </source>
</evidence>
<dbReference type="OrthoDB" id="5689912at2"/>
<protein>
    <submittedName>
        <fullName evidence="1">DUF2570 domain-containing protein</fullName>
    </submittedName>
</protein>
<accession>A0A4Y9K3H5</accession>
<dbReference type="AlphaFoldDB" id="A0A4Y9K3H5"/>
<comment type="caution">
    <text evidence="1">The sequence shown here is derived from an EMBL/GenBank/DDBJ whole genome shotgun (WGS) entry which is preliminary data.</text>
</comment>
<reference evidence="1 2" key="1">
    <citation type="submission" date="2019-03" db="EMBL/GenBank/DDBJ databases">
        <title>Diversity of the mouse oral microbiome.</title>
        <authorList>
            <person name="Joseph S."/>
            <person name="Aduse-Opoku J."/>
            <person name="Curtis M."/>
            <person name="Wade W."/>
            <person name="Hashim A."/>
        </authorList>
    </citation>
    <scope>NUCLEOTIDE SEQUENCE [LARGE SCALE GENOMIC DNA]</scope>
    <source>
        <strain evidence="1 2">WT12</strain>
    </source>
</reference>
<dbReference type="InterPro" id="IPR022538">
    <property type="entry name" value="DUF2570"/>
</dbReference>
<proteinExistence type="predicted"/>
<dbReference type="EMBL" id="SPPA01000005">
    <property type="protein sequence ID" value="TFV12092.1"/>
    <property type="molecule type" value="Genomic_DNA"/>
</dbReference>
<organism evidence="1 2">
    <name type="scientific">Muribacter muris</name>
    <dbReference type="NCBI Taxonomy" id="67855"/>
    <lineage>
        <taxon>Bacteria</taxon>
        <taxon>Pseudomonadati</taxon>
        <taxon>Pseudomonadota</taxon>
        <taxon>Gammaproteobacteria</taxon>
        <taxon>Pasteurellales</taxon>
        <taxon>Pasteurellaceae</taxon>
        <taxon>Muribacter</taxon>
    </lineage>
</organism>
<dbReference type="Pfam" id="PF10828">
    <property type="entry name" value="DUF2570"/>
    <property type="match status" value="1"/>
</dbReference>
<gene>
    <name evidence="1" type="ORF">E4T80_03080</name>
</gene>
<sequence length="98" mass="11041">MILTACLIGAVVYQSNRIDKLTAEKTQQAELISQQQTVNQQLTVQIEQERQAVVSQQKLATALRTQMESKREQVKTILVKEPCAATPLPRSVIEQLHK</sequence>